<evidence type="ECO:0000256" key="7">
    <source>
        <dbReference type="SAM" id="Phobius"/>
    </source>
</evidence>
<dbReference type="RefSeq" id="XP_015253744.1">
    <property type="nucleotide sequence ID" value="XM_015398258.1"/>
</dbReference>
<sequence>MQGNRPPTKQSLRDLFSPFRNRQERVVLARSESLPGEQVLKITVTETTMIETESGVWNWRSMSYLGLWYFFSFCTLFLNKYILSLLEGEPSMLGAVQMMSTTIIGCLKMFIPCCLYKHKSRSEYPANFIMIMLFVGLMRFTTVVLGLVSLKNVAVSFAETVKSSAPIFTVIMSRLILGEYTGLWVNLSLFPVMAGLALCTASEISFNMLGFSAALSTNIMDCLQNVFSKKLLSGDTYRFSPPELQFYTSAAAVIMLIPAWVFLLDFPAVGKGGQRFLFSQDIILLLLFDGGLFHLQSVTAYALMGRISPVTFSVASTVKHALSVWLSVIVFSNQITILSATGTVLVFIGVFLYNKARQFQRETLQAMAAEQSNKPLLRDQDFQPSQPK</sequence>
<protein>
    <submittedName>
        <fullName evidence="9">Solute carrier family 35 member E2B</fullName>
    </submittedName>
</protein>
<dbReference type="InterPro" id="IPR037185">
    <property type="entry name" value="EmrE-like"/>
</dbReference>
<feature type="transmembrane region" description="Helical" evidence="7">
    <location>
        <begin position="64"/>
        <end position="83"/>
    </location>
</feature>
<dbReference type="AlphaFoldDB" id="A0A3Q2D5Y2"/>
<feature type="transmembrane region" description="Helical" evidence="7">
    <location>
        <begin position="324"/>
        <end position="353"/>
    </location>
</feature>
<dbReference type="GeneID" id="107099933"/>
<reference evidence="9" key="1">
    <citation type="submission" date="2025-08" db="UniProtKB">
        <authorList>
            <consortium name="Ensembl"/>
        </authorList>
    </citation>
    <scope>IDENTIFICATION</scope>
</reference>
<feature type="transmembrane region" description="Helical" evidence="7">
    <location>
        <begin position="282"/>
        <end position="304"/>
    </location>
</feature>
<dbReference type="PANTHER" id="PTHR11132">
    <property type="entry name" value="SOLUTE CARRIER FAMILY 35"/>
    <property type="match status" value="1"/>
</dbReference>
<reference evidence="9" key="2">
    <citation type="submission" date="2025-09" db="UniProtKB">
        <authorList>
            <consortium name="Ensembl"/>
        </authorList>
    </citation>
    <scope>IDENTIFICATION</scope>
</reference>
<evidence type="ECO:0000256" key="1">
    <source>
        <dbReference type="ARBA" id="ARBA00004141"/>
    </source>
</evidence>
<evidence type="ECO:0000313" key="9">
    <source>
        <dbReference type="Ensembl" id="ENSCVAP00000013948.1"/>
    </source>
</evidence>
<evidence type="ECO:0000256" key="4">
    <source>
        <dbReference type="ARBA" id="ARBA00023136"/>
    </source>
</evidence>
<keyword evidence="4 7" id="KW-0472">Membrane</keyword>
<evidence type="ECO:0000256" key="2">
    <source>
        <dbReference type="ARBA" id="ARBA00022692"/>
    </source>
</evidence>
<dbReference type="Pfam" id="PF03151">
    <property type="entry name" value="TPT"/>
    <property type="match status" value="1"/>
</dbReference>
<organism evidence="9 10">
    <name type="scientific">Cyprinodon variegatus</name>
    <name type="common">Sheepshead minnow</name>
    <dbReference type="NCBI Taxonomy" id="28743"/>
    <lineage>
        <taxon>Eukaryota</taxon>
        <taxon>Metazoa</taxon>
        <taxon>Chordata</taxon>
        <taxon>Craniata</taxon>
        <taxon>Vertebrata</taxon>
        <taxon>Euteleostomi</taxon>
        <taxon>Actinopterygii</taxon>
        <taxon>Neopterygii</taxon>
        <taxon>Teleostei</taxon>
        <taxon>Neoteleostei</taxon>
        <taxon>Acanthomorphata</taxon>
        <taxon>Ovalentaria</taxon>
        <taxon>Atherinomorphae</taxon>
        <taxon>Cyprinodontiformes</taxon>
        <taxon>Cyprinodontidae</taxon>
        <taxon>Cyprinodon</taxon>
    </lineage>
</organism>
<dbReference type="InterPro" id="IPR050186">
    <property type="entry name" value="TPT_transporter"/>
</dbReference>
<evidence type="ECO:0000256" key="3">
    <source>
        <dbReference type="ARBA" id="ARBA00022989"/>
    </source>
</evidence>
<dbReference type="OrthoDB" id="5547497at2759"/>
<evidence type="ECO:0000259" key="8">
    <source>
        <dbReference type="Pfam" id="PF03151"/>
    </source>
</evidence>
<name>A0A3Q2D5Y2_CYPVA</name>
<dbReference type="GO" id="GO:0016020">
    <property type="term" value="C:membrane"/>
    <property type="evidence" value="ECO:0007669"/>
    <property type="project" value="UniProtKB-SubCell"/>
</dbReference>
<feature type="transmembrane region" description="Helical" evidence="7">
    <location>
        <begin position="247"/>
        <end position="270"/>
    </location>
</feature>
<evidence type="ECO:0000313" key="10">
    <source>
        <dbReference type="Proteomes" id="UP000265020"/>
    </source>
</evidence>
<dbReference type="CTD" id="728661"/>
<dbReference type="OMA" id="YFPCGMY"/>
<proteinExistence type="inferred from homology"/>
<feature type="transmembrane region" description="Helical" evidence="7">
    <location>
        <begin position="95"/>
        <end position="116"/>
    </location>
</feature>
<evidence type="ECO:0000256" key="5">
    <source>
        <dbReference type="ARBA" id="ARBA00093767"/>
    </source>
</evidence>
<dbReference type="Ensembl" id="ENSCVAT00000030915.1">
    <property type="protein sequence ID" value="ENSCVAP00000013948.1"/>
    <property type="gene ID" value="ENSCVAG00000016522.1"/>
</dbReference>
<comment type="subcellular location">
    <subcellularLocation>
        <location evidence="1">Membrane</location>
        <topology evidence="1">Multi-pass membrane protein</topology>
    </subcellularLocation>
</comment>
<dbReference type="SUPFAM" id="SSF103481">
    <property type="entry name" value="Multidrug resistance efflux transporter EmrE"/>
    <property type="match status" value="1"/>
</dbReference>
<accession>A0A3Q2D5Y2</accession>
<feature type="domain" description="Sugar phosphate transporter" evidence="8">
    <location>
        <begin position="63"/>
        <end position="354"/>
    </location>
</feature>
<evidence type="ECO:0000256" key="6">
    <source>
        <dbReference type="ARBA" id="ARBA00093775"/>
    </source>
</evidence>
<keyword evidence="2 7" id="KW-0812">Transmembrane</keyword>
<dbReference type="Proteomes" id="UP000265020">
    <property type="component" value="Unassembled WGS sequence"/>
</dbReference>
<comment type="function">
    <text evidence="5">Putative transporter.</text>
</comment>
<keyword evidence="3 7" id="KW-1133">Transmembrane helix</keyword>
<dbReference type="KEGG" id="cvg:107099933"/>
<feature type="transmembrane region" description="Helical" evidence="7">
    <location>
        <begin position="128"/>
        <end position="150"/>
    </location>
</feature>
<comment type="similarity">
    <text evidence="6">Belongs to the TPT transporter family. SLC35E subfamily.</text>
</comment>
<keyword evidence="10" id="KW-1185">Reference proteome</keyword>
<dbReference type="STRING" id="28743.ENSCVAP00000013948"/>
<dbReference type="GeneTree" id="ENSGT00940000159351"/>
<dbReference type="InterPro" id="IPR004853">
    <property type="entry name" value="Sugar_P_trans_dom"/>
</dbReference>